<protein>
    <submittedName>
        <fullName evidence="2">PE-PGRS family protein (Modular protein)</fullName>
    </submittedName>
</protein>
<dbReference type="RefSeq" id="WP_065814058.1">
    <property type="nucleotide sequence ID" value="NZ_CAWMEF010000001.1"/>
</dbReference>
<organism evidence="2 3">
    <name type="scientific">Xenorhabdus bovienii</name>
    <name type="common">Xenorhabdus nematophila subsp. bovienii</name>
    <dbReference type="NCBI Taxonomy" id="40576"/>
    <lineage>
        <taxon>Bacteria</taxon>
        <taxon>Pseudomonadati</taxon>
        <taxon>Pseudomonadota</taxon>
        <taxon>Gammaproteobacteria</taxon>
        <taxon>Enterobacterales</taxon>
        <taxon>Morganellaceae</taxon>
        <taxon>Xenorhabdus</taxon>
    </lineage>
</organism>
<feature type="compositionally biased region" description="Low complexity" evidence="1">
    <location>
        <begin position="50"/>
        <end position="72"/>
    </location>
</feature>
<dbReference type="EMBL" id="FO818637">
    <property type="protein sequence ID" value="CDM91700.1"/>
    <property type="molecule type" value="Genomic_DNA"/>
</dbReference>
<evidence type="ECO:0000313" key="3">
    <source>
        <dbReference type="Proteomes" id="UP000032930"/>
    </source>
</evidence>
<proteinExistence type="predicted"/>
<dbReference type="AlphaFoldDB" id="A0A0B6XDT6"/>
<accession>A0A0B6XDT6</accession>
<dbReference type="KEGG" id="xbv:XBW1_4351"/>
<gene>
    <name evidence="2" type="ORF">XBW1_4351</name>
</gene>
<name>A0A0B6XDT6_XENBV</name>
<evidence type="ECO:0000256" key="1">
    <source>
        <dbReference type="SAM" id="MobiDB-lite"/>
    </source>
</evidence>
<dbReference type="Proteomes" id="UP000032930">
    <property type="component" value="Chromosome"/>
</dbReference>
<feature type="region of interest" description="Disordered" evidence="1">
    <location>
        <begin position="40"/>
        <end position="114"/>
    </location>
</feature>
<sequence length="114" mass="11455">MKPSIIIIAESILTIPFVSLHANTNAKTKANVKITDCNQLNGKPGQDGKNGIPNSNCINGGNGSNGSSPGQSEGNGGNGSSSEQTQGNGGDGGKDGDGGKVSNYHNLQHAGRHS</sequence>
<reference evidence="2 3" key="1">
    <citation type="submission" date="2014-02" db="EMBL/GenBank/DDBJ databases">
        <authorList>
            <person name="Genoscope - CEA"/>
        </authorList>
    </citation>
    <scope>NUCLEOTIDE SEQUENCE [LARGE SCALE GENOMIC DNA]</scope>
    <source>
        <strain evidence="2 3">CS03</strain>
    </source>
</reference>
<evidence type="ECO:0000313" key="2">
    <source>
        <dbReference type="EMBL" id="CDM91700.1"/>
    </source>
</evidence>